<dbReference type="Proteomes" id="UP001234202">
    <property type="component" value="Unassembled WGS sequence"/>
</dbReference>
<gene>
    <name evidence="1" type="ORF">QFC24_001140</name>
</gene>
<sequence>MAAEEIGFYRGHEYEKNVVERGYYGLVKHMNRVLRIRVWHGIVEEGIVKWVSNLISLVLGDAIFVGLDVLFGAFV</sequence>
<dbReference type="EMBL" id="JASBWV010000003">
    <property type="protein sequence ID" value="KAJ9126909.1"/>
    <property type="molecule type" value="Genomic_DNA"/>
</dbReference>
<protein>
    <submittedName>
        <fullName evidence="1">Uncharacterized protein</fullName>
    </submittedName>
</protein>
<evidence type="ECO:0000313" key="1">
    <source>
        <dbReference type="EMBL" id="KAJ9126909.1"/>
    </source>
</evidence>
<keyword evidence="2" id="KW-1185">Reference proteome</keyword>
<name>A0ACC2XSA1_9TREE</name>
<reference evidence="1" key="1">
    <citation type="submission" date="2023-04" db="EMBL/GenBank/DDBJ databases">
        <title>Draft Genome sequencing of Naganishia species isolated from polar environments using Oxford Nanopore Technology.</title>
        <authorList>
            <person name="Leo P."/>
            <person name="Venkateswaran K."/>
        </authorList>
    </citation>
    <scope>NUCLEOTIDE SEQUENCE</scope>
    <source>
        <strain evidence="1">DBVPG 5303</strain>
    </source>
</reference>
<comment type="caution">
    <text evidence="1">The sequence shown here is derived from an EMBL/GenBank/DDBJ whole genome shotgun (WGS) entry which is preliminary data.</text>
</comment>
<organism evidence="1 2">
    <name type="scientific">Naganishia onofrii</name>
    <dbReference type="NCBI Taxonomy" id="1851511"/>
    <lineage>
        <taxon>Eukaryota</taxon>
        <taxon>Fungi</taxon>
        <taxon>Dikarya</taxon>
        <taxon>Basidiomycota</taxon>
        <taxon>Agaricomycotina</taxon>
        <taxon>Tremellomycetes</taxon>
        <taxon>Filobasidiales</taxon>
        <taxon>Filobasidiaceae</taxon>
        <taxon>Naganishia</taxon>
    </lineage>
</organism>
<evidence type="ECO:0000313" key="2">
    <source>
        <dbReference type="Proteomes" id="UP001234202"/>
    </source>
</evidence>
<accession>A0ACC2XSA1</accession>
<proteinExistence type="predicted"/>